<keyword evidence="3" id="KW-1185">Reference proteome</keyword>
<gene>
    <name evidence="2" type="ORF">NGM29_17690</name>
</gene>
<accession>A0A9E7STD8</accession>
<dbReference type="SUPFAM" id="SSF58113">
    <property type="entry name" value="Apolipoprotein A-I"/>
    <property type="match status" value="1"/>
</dbReference>
<evidence type="ECO:0000256" key="1">
    <source>
        <dbReference type="SAM" id="Coils"/>
    </source>
</evidence>
<dbReference type="EMBL" id="CP100355">
    <property type="protein sequence ID" value="UTF53574.1"/>
    <property type="molecule type" value="Genomic_DNA"/>
</dbReference>
<reference evidence="2" key="1">
    <citation type="submission" date="2022-06" db="EMBL/GenBank/DDBJ databases">
        <title>Diverse halophilic archaea isolated from saline environments.</title>
        <authorList>
            <person name="Cui H.-L."/>
        </authorList>
    </citation>
    <scope>NUCLEOTIDE SEQUENCE</scope>
    <source>
        <strain evidence="2">WLHS1</strain>
    </source>
</reference>
<feature type="coiled-coil region" evidence="1">
    <location>
        <begin position="184"/>
        <end position="280"/>
    </location>
</feature>
<evidence type="ECO:0000313" key="3">
    <source>
        <dbReference type="Proteomes" id="UP001056855"/>
    </source>
</evidence>
<organism evidence="2 3">
    <name type="scientific">Natronosalvus rutilus</name>
    <dbReference type="NCBI Taxonomy" id="2953753"/>
    <lineage>
        <taxon>Archaea</taxon>
        <taxon>Methanobacteriati</taxon>
        <taxon>Methanobacteriota</taxon>
        <taxon>Stenosarchaea group</taxon>
        <taxon>Halobacteria</taxon>
        <taxon>Halobacteriales</taxon>
        <taxon>Natrialbaceae</taxon>
        <taxon>Natronosalvus</taxon>
    </lineage>
</organism>
<dbReference type="RefSeq" id="WP_254158100.1">
    <property type="nucleotide sequence ID" value="NZ_CP100355.1"/>
</dbReference>
<dbReference type="Proteomes" id="UP001056855">
    <property type="component" value="Chromosome"/>
</dbReference>
<protein>
    <submittedName>
        <fullName evidence="2">Uncharacterized protein</fullName>
    </submittedName>
</protein>
<dbReference type="Gene3D" id="1.10.287.1490">
    <property type="match status" value="1"/>
</dbReference>
<keyword evidence="1" id="KW-0175">Coiled coil</keyword>
<dbReference type="Gene3D" id="1.20.120.20">
    <property type="entry name" value="Apolipoprotein"/>
    <property type="match status" value="1"/>
</dbReference>
<proteinExistence type="predicted"/>
<sequence>MTEANEPLTIPDEPYDRFGDDLLDALLAQLSTDEGGARRDALRRALNIDTATSNEVRLEHVESSLTELEAYTDAMREFFDENGTADDVLEAVQDGLEAARTDLEALESNVTDLGASDEVLEERVDGLEETLERLDSRLEYVGTETAELRGDFEAARDSLEDSVAEIGATTDTLADGLEAQFETVQNLDARQEDLTDRLDSIAAQREADRTALEARIDERADELEERIDAVERHVDDRLASLREDLFAELESVDASLTEDVEELETHVSDLEKSVDDSIADVRTAVADDLDSLESDLGTFETATDERIDDLRCALETDLDDLEGRVDELEATAAEAEEWRQSLQHAFQ</sequence>
<feature type="coiled-coil region" evidence="1">
    <location>
        <begin position="89"/>
        <end position="137"/>
    </location>
</feature>
<dbReference type="GeneID" id="73291918"/>
<dbReference type="KEGG" id="sawl:NGM29_17690"/>
<feature type="coiled-coil region" evidence="1">
    <location>
        <begin position="318"/>
        <end position="345"/>
    </location>
</feature>
<evidence type="ECO:0000313" key="2">
    <source>
        <dbReference type="EMBL" id="UTF53574.1"/>
    </source>
</evidence>
<name>A0A9E7STD8_9EURY</name>
<dbReference type="AlphaFoldDB" id="A0A9E7STD8"/>